<proteinExistence type="predicted"/>
<accession>A0A9K3CRT8</accession>
<dbReference type="AlphaFoldDB" id="A0A9K3CRT8"/>
<evidence type="ECO:0000313" key="1">
    <source>
        <dbReference type="EMBL" id="GIQ81516.1"/>
    </source>
</evidence>
<protein>
    <submittedName>
        <fullName evidence="1">Uncharacterized protein</fullName>
    </submittedName>
</protein>
<comment type="caution">
    <text evidence="1">The sequence shown here is derived from an EMBL/GenBank/DDBJ whole genome shotgun (WGS) entry which is preliminary data.</text>
</comment>
<reference evidence="1 2" key="1">
    <citation type="journal article" date="2018" name="PLoS ONE">
        <title>The draft genome of Kipferlia bialata reveals reductive genome evolution in fornicate parasites.</title>
        <authorList>
            <person name="Tanifuji G."/>
            <person name="Takabayashi S."/>
            <person name="Kume K."/>
            <person name="Takagi M."/>
            <person name="Nakayama T."/>
            <person name="Kamikawa R."/>
            <person name="Inagaki Y."/>
            <person name="Hashimoto T."/>
        </authorList>
    </citation>
    <scope>NUCLEOTIDE SEQUENCE [LARGE SCALE GENOMIC DNA]</scope>
    <source>
        <strain evidence="1">NY0173</strain>
    </source>
</reference>
<organism evidence="1 2">
    <name type="scientific">Kipferlia bialata</name>
    <dbReference type="NCBI Taxonomy" id="797122"/>
    <lineage>
        <taxon>Eukaryota</taxon>
        <taxon>Metamonada</taxon>
        <taxon>Carpediemonas-like organisms</taxon>
        <taxon>Kipferlia</taxon>
    </lineage>
</organism>
<gene>
    <name evidence="1" type="ORF">KIPB_002485</name>
</gene>
<dbReference type="EMBL" id="BDIP01000416">
    <property type="protein sequence ID" value="GIQ81516.1"/>
    <property type="molecule type" value="Genomic_DNA"/>
</dbReference>
<sequence>MASGFGSMVPPQLLDPRPQLLSVIRRIDGCVSDIDTSLADEKRALHDLRVRTSALRRVRDELAAQAVCQTVGEKETETSGETGTNGRQRAEEAIAMDYTSLCTFCTSQRDRMGDTLAYTEGERVEPVQHSKKVIAAYTSACQTVEDLKSEIEVLRQDRELCAASRLLSPLIEASTIARERVVEMGAEVAALDAVWQAIRGQTQIRSAAAALSSHPSALCDACHKATEALRTIQAAIEAESQSMRQGISARRALGPEYANIVRQVKHAREQVASKQAMLDGVKGLV</sequence>
<evidence type="ECO:0000313" key="2">
    <source>
        <dbReference type="Proteomes" id="UP000265618"/>
    </source>
</evidence>
<keyword evidence="2" id="KW-1185">Reference proteome</keyword>
<name>A0A9K3CRT8_9EUKA</name>
<dbReference type="Proteomes" id="UP000265618">
    <property type="component" value="Unassembled WGS sequence"/>
</dbReference>